<dbReference type="Gene3D" id="4.10.430.30">
    <property type="match status" value="1"/>
</dbReference>
<dbReference type="GO" id="GO:0003677">
    <property type="term" value="F:DNA binding"/>
    <property type="evidence" value="ECO:0007669"/>
    <property type="project" value="UniProtKB-KW"/>
</dbReference>
<reference evidence="7 8" key="1">
    <citation type="submission" date="2019-09" db="EMBL/GenBank/DDBJ databases">
        <authorList>
            <person name="Depoorter E."/>
        </authorList>
    </citation>
    <scope>NUCLEOTIDE SEQUENCE [LARGE SCALE GENOMIC DNA]</scope>
    <source>
        <strain evidence="7">LMG 30113</strain>
    </source>
</reference>
<proteinExistence type="inferred from homology"/>
<evidence type="ECO:0000256" key="4">
    <source>
        <dbReference type="ARBA" id="ARBA00023125"/>
    </source>
</evidence>
<organism evidence="7 8">
    <name type="scientific">Burkholderia paludis</name>
    <dbReference type="NCBI Taxonomy" id="1506587"/>
    <lineage>
        <taxon>Bacteria</taxon>
        <taxon>Pseudomonadati</taxon>
        <taxon>Pseudomonadota</taxon>
        <taxon>Betaproteobacteria</taxon>
        <taxon>Burkholderiales</taxon>
        <taxon>Burkholderiaceae</taxon>
        <taxon>Burkholderia</taxon>
        <taxon>Burkholderia cepacia complex</taxon>
    </lineage>
</organism>
<comment type="subcellular location">
    <subcellularLocation>
        <location evidence="1">Cytoplasm</location>
        <location evidence="1">Nucleoid</location>
    </subcellularLocation>
</comment>
<dbReference type="AlphaFoldDB" id="A0A6J5ERE8"/>
<evidence type="ECO:0000259" key="6">
    <source>
        <dbReference type="SMART" id="SM00528"/>
    </source>
</evidence>
<dbReference type="SMART" id="SM00528">
    <property type="entry name" value="HNS"/>
    <property type="match status" value="1"/>
</dbReference>
<keyword evidence="8" id="KW-1185">Reference proteome</keyword>
<keyword evidence="4" id="KW-0238">DNA-binding</keyword>
<sequence>MNSYVEMLQQFNRLKQEIESARTREMRRFLGELIDLLDRNGISLSDLIEYRAATGHRVRPAIPPKYMDPATGRTWTGRGREPQWIRGKDRSVFLIDRDDERAP</sequence>
<accession>A0A6J5ERE8</accession>
<evidence type="ECO:0000313" key="8">
    <source>
        <dbReference type="Proteomes" id="UP000494330"/>
    </source>
</evidence>
<dbReference type="PANTHER" id="PTHR38097">
    <property type="match status" value="1"/>
</dbReference>
<evidence type="ECO:0000313" key="7">
    <source>
        <dbReference type="EMBL" id="VWC33085.1"/>
    </source>
</evidence>
<evidence type="ECO:0000256" key="2">
    <source>
        <dbReference type="ARBA" id="ARBA00010610"/>
    </source>
</evidence>
<evidence type="ECO:0000256" key="3">
    <source>
        <dbReference type="ARBA" id="ARBA00022490"/>
    </source>
</evidence>
<evidence type="ECO:0000256" key="1">
    <source>
        <dbReference type="ARBA" id="ARBA00004453"/>
    </source>
</evidence>
<feature type="domain" description="DNA-binding protein H-NS-like C-terminal" evidence="6">
    <location>
        <begin position="56"/>
        <end position="95"/>
    </location>
</feature>
<dbReference type="RefSeq" id="WP_031398388.1">
    <property type="nucleotide sequence ID" value="NZ_CABVQD010000035.1"/>
</dbReference>
<dbReference type="Proteomes" id="UP000494330">
    <property type="component" value="Unassembled WGS sequence"/>
</dbReference>
<gene>
    <name evidence="7" type="ORF">BPA30113_06409</name>
</gene>
<comment type="similarity">
    <text evidence="2">Belongs to the histone-like protein H-NS family.</text>
</comment>
<dbReference type="PANTHER" id="PTHR38097:SF2">
    <property type="entry name" value="DNA-BINDING PROTEIN STPA"/>
    <property type="match status" value="1"/>
</dbReference>
<dbReference type="GO" id="GO:0009295">
    <property type="term" value="C:nucleoid"/>
    <property type="evidence" value="ECO:0007669"/>
    <property type="project" value="UniProtKB-SubCell"/>
</dbReference>
<keyword evidence="3" id="KW-0963">Cytoplasm</keyword>
<protein>
    <submittedName>
        <fullName evidence="7">Histone-like nucleoid-structuring protein H-NS</fullName>
    </submittedName>
</protein>
<name>A0A6J5ERE8_9BURK</name>
<dbReference type="SUPFAM" id="SSF81273">
    <property type="entry name" value="H-NS histone-like proteins"/>
    <property type="match status" value="1"/>
</dbReference>
<dbReference type="InterPro" id="IPR027444">
    <property type="entry name" value="H-NS_C_dom"/>
</dbReference>
<evidence type="ECO:0000256" key="5">
    <source>
        <dbReference type="SAM" id="MobiDB-lite"/>
    </source>
</evidence>
<dbReference type="EMBL" id="CABVQD010000035">
    <property type="protein sequence ID" value="VWC33085.1"/>
    <property type="molecule type" value="Genomic_DNA"/>
</dbReference>
<feature type="region of interest" description="Disordered" evidence="5">
    <location>
        <begin position="62"/>
        <end position="81"/>
    </location>
</feature>
<dbReference type="Pfam" id="PF00816">
    <property type="entry name" value="Histone_HNS"/>
    <property type="match status" value="1"/>
</dbReference>